<dbReference type="RefSeq" id="WP_247259636.1">
    <property type="nucleotide sequence ID" value="NZ_JALJQZ010000003.1"/>
</dbReference>
<protein>
    <submittedName>
        <fullName evidence="1">Uncharacterized protein</fullName>
    </submittedName>
</protein>
<comment type="caution">
    <text evidence="1">The sequence shown here is derived from an EMBL/GenBank/DDBJ whole genome shotgun (WGS) entry which is preliminary data.</text>
</comment>
<dbReference type="Proteomes" id="UP001595697">
    <property type="component" value="Unassembled WGS sequence"/>
</dbReference>
<keyword evidence="2" id="KW-1185">Reference proteome</keyword>
<dbReference type="EMBL" id="JBHSBD010000049">
    <property type="protein sequence ID" value="MFC3968632.1"/>
    <property type="molecule type" value="Genomic_DNA"/>
</dbReference>
<evidence type="ECO:0000313" key="2">
    <source>
        <dbReference type="Proteomes" id="UP001595697"/>
    </source>
</evidence>
<sequence>MPFEIIVVGGPDFISDTARRAWHCAKIKLIGPLRVDELHDAAAARCGGVLLDLGLDADVLYALSERLMRLSTPFLFVVNSPVVRGSAKPFLLNEYENDIRTIVDALALDGADISTRALH</sequence>
<proteinExistence type="predicted"/>
<name>A0ABV8EB30_9HYPH</name>
<accession>A0ABV8EB30</accession>
<gene>
    <name evidence="1" type="ORF">ACFOVS_10925</name>
</gene>
<organism evidence="1 2">
    <name type="scientific">Rhizobium lemnae</name>
    <dbReference type="NCBI Taxonomy" id="1214924"/>
    <lineage>
        <taxon>Bacteria</taxon>
        <taxon>Pseudomonadati</taxon>
        <taxon>Pseudomonadota</taxon>
        <taxon>Alphaproteobacteria</taxon>
        <taxon>Hyphomicrobiales</taxon>
        <taxon>Rhizobiaceae</taxon>
        <taxon>Rhizobium/Agrobacterium group</taxon>
        <taxon>Rhizobium</taxon>
    </lineage>
</organism>
<reference evidence="2" key="1">
    <citation type="journal article" date="2019" name="Int. J. Syst. Evol. Microbiol.">
        <title>The Global Catalogue of Microorganisms (GCM) 10K type strain sequencing project: providing services to taxonomists for standard genome sequencing and annotation.</title>
        <authorList>
            <consortium name="The Broad Institute Genomics Platform"/>
            <consortium name="The Broad Institute Genome Sequencing Center for Infectious Disease"/>
            <person name="Wu L."/>
            <person name="Ma J."/>
        </authorList>
    </citation>
    <scope>NUCLEOTIDE SEQUENCE [LARGE SCALE GENOMIC DNA]</scope>
    <source>
        <strain evidence="2">TBRC 5781</strain>
    </source>
</reference>
<evidence type="ECO:0000313" key="1">
    <source>
        <dbReference type="EMBL" id="MFC3968632.1"/>
    </source>
</evidence>